<dbReference type="InterPro" id="IPR036388">
    <property type="entry name" value="WH-like_DNA-bd_sf"/>
</dbReference>
<organism evidence="2">
    <name type="scientific">viral metagenome</name>
    <dbReference type="NCBI Taxonomy" id="1070528"/>
    <lineage>
        <taxon>unclassified sequences</taxon>
        <taxon>metagenomes</taxon>
        <taxon>organismal metagenomes</taxon>
    </lineage>
</organism>
<sequence length="166" mass="18796">MANYGGRQGPTSAYQKFFTYSNDYTWNYSTTNGQTLLKPVNSKATVYISGDLFVGGSINNPSDFNLKDNIEELRLSLTDNLMNLVPKKYTYKDDEKQKTHYGFIAQEVEEHFPSLVNTVSATVNDTEFSIKSVNYLEMIPLLLLKIKDLQRQIDSLVAIMGKTGEK</sequence>
<name>A0A6C0HQV9_9ZZZZ</name>
<dbReference type="PROSITE" id="PS51688">
    <property type="entry name" value="ICA"/>
    <property type="match status" value="1"/>
</dbReference>
<evidence type="ECO:0000259" key="1">
    <source>
        <dbReference type="PROSITE" id="PS51688"/>
    </source>
</evidence>
<accession>A0A6C0HQV9</accession>
<dbReference type="Pfam" id="PF13884">
    <property type="entry name" value="Peptidase_S74"/>
    <property type="match status" value="1"/>
</dbReference>
<proteinExistence type="predicted"/>
<feature type="domain" description="Peptidase S74" evidence="1">
    <location>
        <begin position="62"/>
        <end position="160"/>
    </location>
</feature>
<dbReference type="Gene3D" id="1.10.10.10">
    <property type="entry name" value="Winged helix-like DNA-binding domain superfamily/Winged helix DNA-binding domain"/>
    <property type="match status" value="1"/>
</dbReference>
<dbReference type="AlphaFoldDB" id="A0A6C0HQV9"/>
<dbReference type="EMBL" id="MN740002">
    <property type="protein sequence ID" value="QHT82526.1"/>
    <property type="molecule type" value="Genomic_DNA"/>
</dbReference>
<dbReference type="InterPro" id="IPR030392">
    <property type="entry name" value="S74_ICA"/>
</dbReference>
<reference evidence="2" key="1">
    <citation type="journal article" date="2020" name="Nature">
        <title>Giant virus diversity and host interactions through global metagenomics.</title>
        <authorList>
            <person name="Schulz F."/>
            <person name="Roux S."/>
            <person name="Paez-Espino D."/>
            <person name="Jungbluth S."/>
            <person name="Walsh D.A."/>
            <person name="Denef V.J."/>
            <person name="McMahon K.D."/>
            <person name="Konstantinidis K.T."/>
            <person name="Eloe-Fadrosh E.A."/>
            <person name="Kyrpides N.C."/>
            <person name="Woyke T."/>
        </authorList>
    </citation>
    <scope>NUCLEOTIDE SEQUENCE</scope>
    <source>
        <strain evidence="2">GVMAG-M-3300023184-165</strain>
    </source>
</reference>
<protein>
    <recommendedName>
        <fullName evidence="1">Peptidase S74 domain-containing protein</fullName>
    </recommendedName>
</protein>
<evidence type="ECO:0000313" key="2">
    <source>
        <dbReference type="EMBL" id="QHT82526.1"/>
    </source>
</evidence>